<sequence length="209" mass="23426">MKTQIHENNLQIIKKQIMSKTAFIALVFLSTLTFAQNKTDNNFNQQKGFLLEISLGGGIISLEDSEEIQTFDKAQGAFVFPDLKLGYRLNQKLALTAAMPGMIYEFQDNDRHFGGFIPSVQYWVKEKWWIHGGIGLAIDGPALYDIKDNVNDEWNFGCAVMASTGYEILKRKNITLNLQSKIVLGRAYLDGDMHRDAISLSAGIGINCL</sequence>
<reference evidence="3" key="1">
    <citation type="journal article" date="2019" name="Int. J. Syst. Evol. Microbiol.">
        <title>The Global Catalogue of Microorganisms (GCM) 10K type strain sequencing project: providing services to taxonomists for standard genome sequencing and annotation.</title>
        <authorList>
            <consortium name="The Broad Institute Genomics Platform"/>
            <consortium name="The Broad Institute Genome Sequencing Center for Infectious Disease"/>
            <person name="Wu L."/>
            <person name="Ma J."/>
        </authorList>
    </citation>
    <scope>NUCLEOTIDE SEQUENCE [LARGE SCALE GENOMIC DNA]</scope>
    <source>
        <strain evidence="3">KCTC 32141</strain>
    </source>
</reference>
<dbReference type="EMBL" id="JBHUOV010000002">
    <property type="protein sequence ID" value="MFD2823537.1"/>
    <property type="molecule type" value="Genomic_DNA"/>
</dbReference>
<feature type="signal peptide" evidence="1">
    <location>
        <begin position="1"/>
        <end position="35"/>
    </location>
</feature>
<gene>
    <name evidence="2" type="ORF">ACFS5M_07645</name>
</gene>
<evidence type="ECO:0000313" key="2">
    <source>
        <dbReference type="EMBL" id="MFD2823537.1"/>
    </source>
</evidence>
<evidence type="ECO:0000256" key="1">
    <source>
        <dbReference type="SAM" id="SignalP"/>
    </source>
</evidence>
<keyword evidence="3" id="KW-1185">Reference proteome</keyword>
<dbReference type="Proteomes" id="UP001597533">
    <property type="component" value="Unassembled WGS sequence"/>
</dbReference>
<evidence type="ECO:0008006" key="4">
    <source>
        <dbReference type="Google" id="ProtNLM"/>
    </source>
</evidence>
<protein>
    <recommendedName>
        <fullName evidence="4">Outer membrane protein beta-barrel domain-containing protein</fullName>
    </recommendedName>
</protein>
<feature type="chain" id="PRO_5045616036" description="Outer membrane protein beta-barrel domain-containing protein" evidence="1">
    <location>
        <begin position="36"/>
        <end position="209"/>
    </location>
</feature>
<name>A0ABW5WNV4_9FLAO</name>
<proteinExistence type="predicted"/>
<organism evidence="2 3">
    <name type="scientific">Lacinutrix iliipiscaria</name>
    <dbReference type="NCBI Taxonomy" id="1230532"/>
    <lineage>
        <taxon>Bacteria</taxon>
        <taxon>Pseudomonadati</taxon>
        <taxon>Bacteroidota</taxon>
        <taxon>Flavobacteriia</taxon>
        <taxon>Flavobacteriales</taxon>
        <taxon>Flavobacteriaceae</taxon>
        <taxon>Lacinutrix</taxon>
    </lineage>
</organism>
<evidence type="ECO:0000313" key="3">
    <source>
        <dbReference type="Proteomes" id="UP001597533"/>
    </source>
</evidence>
<keyword evidence="1" id="KW-0732">Signal</keyword>
<dbReference type="RefSeq" id="WP_183487541.1">
    <property type="nucleotide sequence ID" value="NZ_JBHUOV010000002.1"/>
</dbReference>
<comment type="caution">
    <text evidence="2">The sequence shown here is derived from an EMBL/GenBank/DDBJ whole genome shotgun (WGS) entry which is preliminary data.</text>
</comment>
<accession>A0ABW5WNV4</accession>